<dbReference type="EMBL" id="KL659328">
    <property type="protein sequence ID" value="KFA69901.1"/>
    <property type="molecule type" value="Genomic_DNA"/>
</dbReference>
<dbReference type="AlphaFoldDB" id="A0A084R116"/>
<dbReference type="SUPFAM" id="SSF57959">
    <property type="entry name" value="Leucine zipper domain"/>
    <property type="match status" value="1"/>
</dbReference>
<evidence type="ECO:0000313" key="3">
    <source>
        <dbReference type="EMBL" id="KFA69901.1"/>
    </source>
</evidence>
<evidence type="ECO:0000313" key="4">
    <source>
        <dbReference type="Proteomes" id="UP000028524"/>
    </source>
</evidence>
<dbReference type="OMA" id="RPVQGQM"/>
<protein>
    <recommendedName>
        <fullName evidence="2">BZIP domain-containing protein</fullName>
    </recommendedName>
</protein>
<feature type="domain" description="BZIP" evidence="2">
    <location>
        <begin position="28"/>
        <end position="74"/>
    </location>
</feature>
<evidence type="ECO:0000256" key="1">
    <source>
        <dbReference type="SAM" id="MobiDB-lite"/>
    </source>
</evidence>
<dbReference type="PROSITE" id="PS50217">
    <property type="entry name" value="BZIP"/>
    <property type="match status" value="1"/>
</dbReference>
<feature type="compositionally biased region" description="Low complexity" evidence="1">
    <location>
        <begin position="1"/>
        <end position="26"/>
    </location>
</feature>
<dbReference type="InParanoid" id="A0A084R116"/>
<dbReference type="HOGENOM" id="CLU_030985_1_0_1"/>
<dbReference type="Gene3D" id="1.20.5.170">
    <property type="match status" value="1"/>
</dbReference>
<dbReference type="PANTHER" id="PTHR37012">
    <property type="entry name" value="B-ZIP TRANSCRIPTION FACTOR (EUROFUNG)-RELATED"/>
    <property type="match status" value="1"/>
</dbReference>
<dbReference type="OrthoDB" id="4161589at2759"/>
<dbReference type="GO" id="GO:0003700">
    <property type="term" value="F:DNA-binding transcription factor activity"/>
    <property type="evidence" value="ECO:0007669"/>
    <property type="project" value="InterPro"/>
</dbReference>
<reference evidence="3 4" key="1">
    <citation type="journal article" date="2014" name="BMC Genomics">
        <title>Comparative genome sequencing reveals chemotype-specific gene clusters in the toxigenic black mold Stachybotrys.</title>
        <authorList>
            <person name="Semeiks J."/>
            <person name="Borek D."/>
            <person name="Otwinowski Z."/>
            <person name="Grishin N.V."/>
        </authorList>
    </citation>
    <scope>NUCLEOTIDE SEQUENCE [LARGE SCALE GENOMIC DNA]</scope>
    <source>
        <strain evidence="3 4">IBT 40285</strain>
    </source>
</reference>
<dbReference type="InterPro" id="IPR021833">
    <property type="entry name" value="DUF3425"/>
</dbReference>
<proteinExistence type="predicted"/>
<gene>
    <name evidence="3" type="ORF">S40285_10502</name>
</gene>
<dbReference type="InterPro" id="IPR046347">
    <property type="entry name" value="bZIP_sf"/>
</dbReference>
<dbReference type="Pfam" id="PF11905">
    <property type="entry name" value="DUF3425"/>
    <property type="match status" value="1"/>
</dbReference>
<feature type="compositionally biased region" description="Basic and acidic residues" evidence="1">
    <location>
        <begin position="27"/>
        <end position="41"/>
    </location>
</feature>
<dbReference type="SMART" id="SM00338">
    <property type="entry name" value="BRLZ"/>
    <property type="match status" value="1"/>
</dbReference>
<dbReference type="PANTHER" id="PTHR37012:SF6">
    <property type="entry name" value="BZIP TRANSCRIPTION FACTOR"/>
    <property type="match status" value="1"/>
</dbReference>
<organism evidence="3 4">
    <name type="scientific">Stachybotrys chlorohalonatus (strain IBT 40285)</name>
    <dbReference type="NCBI Taxonomy" id="1283841"/>
    <lineage>
        <taxon>Eukaryota</taxon>
        <taxon>Fungi</taxon>
        <taxon>Dikarya</taxon>
        <taxon>Ascomycota</taxon>
        <taxon>Pezizomycotina</taxon>
        <taxon>Sordariomycetes</taxon>
        <taxon>Hypocreomycetidae</taxon>
        <taxon>Hypocreales</taxon>
        <taxon>Stachybotryaceae</taxon>
        <taxon>Stachybotrys</taxon>
    </lineage>
</organism>
<dbReference type="Proteomes" id="UP000028524">
    <property type="component" value="Unassembled WGS sequence"/>
</dbReference>
<evidence type="ECO:0000259" key="2">
    <source>
        <dbReference type="PROSITE" id="PS50217"/>
    </source>
</evidence>
<dbReference type="InterPro" id="IPR004827">
    <property type="entry name" value="bZIP"/>
</dbReference>
<keyword evidence="4" id="KW-1185">Reference proteome</keyword>
<name>A0A084R116_STAC4</name>
<sequence length="329" mass="37891">MSSHNPSTSPDLDLPSSSGSLASLVSLEKKRARDRRAQQRLRDKRNDRIVELERRVQELQGACNTLRQENALLRARQDDFVALVRSWDEGLSSVGRSGLPLSLDCENTSWGPSSLARQPPERPVWATIPWNVECTPDDEMQARWHKVNPDIIAASPKIPSPLDLLYGSKRNKLADLVHQDMRQWNLRDPECLASGWIMYAYAQWVNAPSEASYAQVPDFMRPIPEQRSRQHRACLDGFYWPQLRRNLILKQGQYSLPEVVGMYGCCGRVRWPWRESILVPGEDGEFSIRPEFYKTFMSIEGWGISRDFIRAYPELFEDLDVDAIAYELR</sequence>
<feature type="region of interest" description="Disordered" evidence="1">
    <location>
        <begin position="1"/>
        <end position="41"/>
    </location>
</feature>
<accession>A0A084R116</accession>